<dbReference type="InterPro" id="IPR037185">
    <property type="entry name" value="EmrE-like"/>
</dbReference>
<comment type="subcellular location">
    <subcellularLocation>
        <location evidence="1">Cell membrane</location>
        <topology evidence="1">Multi-pass membrane protein</topology>
    </subcellularLocation>
</comment>
<name>A0A1N7F328_9SPHI</name>
<dbReference type="EMBL" id="JACHCB010000016">
    <property type="protein sequence ID" value="MBB6112089.1"/>
    <property type="molecule type" value="Genomic_DNA"/>
</dbReference>
<keyword evidence="5 6" id="KW-0472">Membrane</keyword>
<dbReference type="Proteomes" id="UP000541583">
    <property type="component" value="Unassembled WGS sequence"/>
</dbReference>
<evidence type="ECO:0000259" key="7">
    <source>
        <dbReference type="Pfam" id="PF00892"/>
    </source>
</evidence>
<dbReference type="InterPro" id="IPR000620">
    <property type="entry name" value="EamA_dom"/>
</dbReference>
<dbReference type="Pfam" id="PF00892">
    <property type="entry name" value="EamA"/>
    <property type="match status" value="2"/>
</dbReference>
<feature type="domain" description="EamA" evidence="7">
    <location>
        <begin position="7"/>
        <end position="143"/>
    </location>
</feature>
<feature type="transmembrane region" description="Helical" evidence="6">
    <location>
        <begin position="277"/>
        <end position="294"/>
    </location>
</feature>
<feature type="transmembrane region" description="Helical" evidence="6">
    <location>
        <begin position="36"/>
        <end position="56"/>
    </location>
</feature>
<keyword evidence="2" id="KW-1003">Cell membrane</keyword>
<feature type="transmembrane region" description="Helical" evidence="6">
    <location>
        <begin position="219"/>
        <end position="240"/>
    </location>
</feature>
<keyword evidence="10" id="KW-1185">Reference proteome</keyword>
<dbReference type="OrthoDB" id="1098926at2"/>
<keyword evidence="3 6" id="KW-0812">Transmembrane</keyword>
<feature type="transmembrane region" description="Helical" evidence="6">
    <location>
        <begin position="157"/>
        <end position="175"/>
    </location>
</feature>
<dbReference type="PANTHER" id="PTHR32322">
    <property type="entry name" value="INNER MEMBRANE TRANSPORTER"/>
    <property type="match status" value="1"/>
</dbReference>
<comment type="caution">
    <text evidence="9">The sequence shown here is derived from an EMBL/GenBank/DDBJ whole genome shotgun (WGS) entry which is preliminary data.</text>
</comment>
<evidence type="ECO:0000256" key="4">
    <source>
        <dbReference type="ARBA" id="ARBA00022989"/>
    </source>
</evidence>
<dbReference type="InterPro" id="IPR050638">
    <property type="entry name" value="AA-Vitamin_Transporters"/>
</dbReference>
<organism evidence="9 11">
    <name type="scientific">Mucilaginibacter lappiensis</name>
    <dbReference type="NCBI Taxonomy" id="354630"/>
    <lineage>
        <taxon>Bacteria</taxon>
        <taxon>Pseudomonadati</taxon>
        <taxon>Bacteroidota</taxon>
        <taxon>Sphingobacteriia</taxon>
        <taxon>Sphingobacteriales</taxon>
        <taxon>Sphingobacteriaceae</taxon>
        <taxon>Mucilaginibacter</taxon>
    </lineage>
</organism>
<dbReference type="PANTHER" id="PTHR32322:SF18">
    <property type="entry name" value="S-ADENOSYLMETHIONINE_S-ADENOSYLHOMOCYSTEINE TRANSPORTER"/>
    <property type="match status" value="1"/>
</dbReference>
<dbReference type="EMBL" id="JACHCA010000005">
    <property type="protein sequence ID" value="MBB6127914.1"/>
    <property type="molecule type" value="Genomic_DNA"/>
</dbReference>
<dbReference type="STRING" id="354630.SAMN05421821_11691"/>
<evidence type="ECO:0000313" key="10">
    <source>
        <dbReference type="Proteomes" id="UP000541583"/>
    </source>
</evidence>
<feature type="domain" description="EamA" evidence="7">
    <location>
        <begin position="158"/>
        <end position="294"/>
    </location>
</feature>
<evidence type="ECO:0000256" key="3">
    <source>
        <dbReference type="ARBA" id="ARBA00022692"/>
    </source>
</evidence>
<accession>A0A1N7F328</accession>
<proteinExistence type="predicted"/>
<dbReference type="SUPFAM" id="SSF103481">
    <property type="entry name" value="Multidrug resistance efflux transporter EmrE"/>
    <property type="match status" value="2"/>
</dbReference>
<dbReference type="AlphaFoldDB" id="A0A1N7F328"/>
<evidence type="ECO:0000256" key="2">
    <source>
        <dbReference type="ARBA" id="ARBA00022475"/>
    </source>
</evidence>
<evidence type="ECO:0000256" key="5">
    <source>
        <dbReference type="ARBA" id="ARBA00023136"/>
    </source>
</evidence>
<reference evidence="10 11" key="1">
    <citation type="submission" date="2020-08" db="EMBL/GenBank/DDBJ databases">
        <title>Genomic Encyclopedia of Type Strains, Phase IV (KMG-V): Genome sequencing to study the core and pangenomes of soil and plant-associated prokaryotes.</title>
        <authorList>
            <person name="Whitman W."/>
        </authorList>
    </citation>
    <scope>NUCLEOTIDE SEQUENCE [LARGE SCALE GENOMIC DNA]</scope>
    <source>
        <strain evidence="8 10">ANJLi2</strain>
        <strain evidence="9 11">MP601</strain>
    </source>
</reference>
<keyword evidence="4 6" id="KW-1133">Transmembrane helix</keyword>
<dbReference type="RefSeq" id="WP_084192331.1">
    <property type="nucleotide sequence ID" value="NZ_FTMG01000016.1"/>
</dbReference>
<feature type="transmembrane region" description="Helical" evidence="6">
    <location>
        <begin position="126"/>
        <end position="145"/>
    </location>
</feature>
<feature type="transmembrane region" description="Helical" evidence="6">
    <location>
        <begin position="95"/>
        <end position="119"/>
    </location>
</feature>
<evidence type="ECO:0000256" key="1">
    <source>
        <dbReference type="ARBA" id="ARBA00004651"/>
    </source>
</evidence>
<feature type="transmembrane region" description="Helical" evidence="6">
    <location>
        <begin position="187"/>
        <end position="207"/>
    </location>
</feature>
<evidence type="ECO:0000313" key="8">
    <source>
        <dbReference type="EMBL" id="MBB6112089.1"/>
    </source>
</evidence>
<evidence type="ECO:0000256" key="6">
    <source>
        <dbReference type="SAM" id="Phobius"/>
    </source>
</evidence>
<sequence>MLNKKLIGLSSILFVMIVWGSSYPVTKMIINDIQPLTLAFCRCSIGAITLLLIFLINTDKPIKEYLVGVPWFSIIFMGLTGVTCFYTLFNLSAQLTSASVGSLIQGFIPVCIALFAAVFLKEKLSVVQIVGITASLVGVMLIGFLSSDNNSDTRNSITGNLLMIIAVISWGAYTIMSKKTAAHFNPLLITSLSTCVGSLCLLPAAIFENRHSGWPVIHLNSLLAILYLGAVSSGVCYLLYSKSLQLLTAAQVGNFANLDPVVGLIISLVFLNEHINILQIAGAVLVLGGIVLSTRKSRLAG</sequence>
<dbReference type="Gene3D" id="1.10.3730.20">
    <property type="match status" value="2"/>
</dbReference>
<feature type="transmembrane region" description="Helical" evidence="6">
    <location>
        <begin position="68"/>
        <end position="89"/>
    </location>
</feature>
<evidence type="ECO:0000313" key="11">
    <source>
        <dbReference type="Proteomes" id="UP000548326"/>
    </source>
</evidence>
<protein>
    <submittedName>
        <fullName evidence="9">Drug/metabolite transporter (DMT)-like permease</fullName>
    </submittedName>
</protein>
<dbReference type="Proteomes" id="UP000548326">
    <property type="component" value="Unassembled WGS sequence"/>
</dbReference>
<evidence type="ECO:0000313" key="9">
    <source>
        <dbReference type="EMBL" id="MBB6127914.1"/>
    </source>
</evidence>
<dbReference type="GO" id="GO:0005886">
    <property type="term" value="C:plasma membrane"/>
    <property type="evidence" value="ECO:0007669"/>
    <property type="project" value="UniProtKB-SubCell"/>
</dbReference>
<feature type="transmembrane region" description="Helical" evidence="6">
    <location>
        <begin position="252"/>
        <end position="271"/>
    </location>
</feature>
<gene>
    <name evidence="9" type="ORF">HDF22_002027</name>
    <name evidence="8" type="ORF">HDF23_004862</name>
</gene>